<evidence type="ECO:0000313" key="4">
    <source>
        <dbReference type="EMBL" id="KAB1156626.1"/>
    </source>
</evidence>
<feature type="signal peptide" evidence="2">
    <location>
        <begin position="1"/>
        <end position="17"/>
    </location>
</feature>
<dbReference type="SUPFAM" id="SSF56935">
    <property type="entry name" value="Porins"/>
    <property type="match status" value="1"/>
</dbReference>
<dbReference type="EMBL" id="WAEM01000002">
    <property type="protein sequence ID" value="KAB1156626.1"/>
    <property type="molecule type" value="Genomic_DNA"/>
</dbReference>
<dbReference type="Proteomes" id="UP000490922">
    <property type="component" value="Unassembled WGS sequence"/>
</dbReference>
<reference evidence="4 5" key="1">
    <citation type="submission" date="2019-09" db="EMBL/GenBank/DDBJ databases">
        <title>Flavobacterium sp. nov., isolated from glacier ice.</title>
        <authorList>
            <person name="Liu Q."/>
        </authorList>
    </citation>
    <scope>NUCLEOTIDE SEQUENCE [LARGE SCALE GENOMIC DNA]</scope>
    <source>
        <strain evidence="4 5">NBRC 112527</strain>
    </source>
</reference>
<feature type="chain" id="PRO_5029777958" evidence="2">
    <location>
        <begin position="18"/>
        <end position="910"/>
    </location>
</feature>
<proteinExistence type="predicted"/>
<dbReference type="OrthoDB" id="1682379at2"/>
<protein>
    <submittedName>
        <fullName evidence="4">Outer membrane beta-barrel protein</fullName>
    </submittedName>
</protein>
<sequence length="910" mass="103885">MSKFFRFFFLLSFYSYAQNEIIISGSVLDINTQLPIESATIYFSNVKDSTMIEFTSSDKNGFFKITTKKYEAPVFLKVDQTSYQTFVEEHSGLKENKDFGKIYLLNNKYALKEIVIVKDIPIKIKKDTLEYNASSFKVRPDSNVETLLKELPGFELDSQGKITVNGKEVNQVLVNGKAFFDKEGLMVLKNLPAEIINKIQVSDFKTKKEELSKQDSTSDFSSINITIDEKKNRGIFGKFLGGYGSDERYESSFILNFFKDKQKISVLASSNNINATGLSMDDVFDNMGGGRNSKRETPAPPGKGITQSNLAGISYSDQWIKNIDAVGSFDYKNTTNENESKSKQVNFLPTSTNFTDAESKTKNENTVNKANFELEYKIDPTTRLVFEPTINQTHSNSDLISASKAKNDKEEPINESATKLSKETDNVTLGNTINFNKTFAKKLRNLSFVFNNNYTANDSDGLTVSKTLFFQNNRPNIDRNQNILNTNTFTANSADIEYTEPVTDSLRVRIGVDLDWNSEEADLKTYDFNAISQSYNDLNNLQSNYTNSSRNSIRPKAGLTYEKNKFTFNINSSTAIIDYENYSLYLNKDTELNQKYILPYANAQFRYRITRSKYLSFKYDYDNTLPTPTQLIPVANLSNPLVTIIGNPNLKPNETHAANINYKNYNYRTRSGYSFYLKTNLFVEEIVATAFFDENGKKTTTYTNVADTHSTSLGGNWNQNIKNEAHVFRYGISFNGNYSFDKGFTNGVMYHAKSTRLTPGAYLSYDYGEILTIAPSYRQTYNETKYENSAIDANSNVLHNINLQTTSYWPKNWVFGNDFGYTYNSNISDDFKKDFYLWNTSLAYNFNHKKMSAKVKVYDILNQNQSVTKTITPTTIRDEENTVLRRYLMFSLTYKIGKFAGKEKPSRDSW</sequence>
<keyword evidence="5" id="KW-1185">Reference proteome</keyword>
<dbReference type="Pfam" id="PF14905">
    <property type="entry name" value="OMP_b-brl_3"/>
    <property type="match status" value="1"/>
</dbReference>
<accession>A0A7J5AGA4</accession>
<comment type="caution">
    <text evidence="4">The sequence shown here is derived from an EMBL/GenBank/DDBJ whole genome shotgun (WGS) entry which is preliminary data.</text>
</comment>
<evidence type="ECO:0000259" key="3">
    <source>
        <dbReference type="Pfam" id="PF14905"/>
    </source>
</evidence>
<evidence type="ECO:0000313" key="5">
    <source>
        <dbReference type="Proteomes" id="UP000490922"/>
    </source>
</evidence>
<dbReference type="InterPro" id="IPR041700">
    <property type="entry name" value="OMP_b-brl_3"/>
</dbReference>
<feature type="domain" description="Outer membrane protein beta-barrel" evidence="3">
    <location>
        <begin position="437"/>
        <end position="894"/>
    </location>
</feature>
<dbReference type="RefSeq" id="WP_151106622.1">
    <property type="nucleotide sequence ID" value="NZ_WAEM01000002.1"/>
</dbReference>
<name>A0A7J5AGA4_9FLAO</name>
<feature type="region of interest" description="Disordered" evidence="1">
    <location>
        <begin position="286"/>
        <end position="308"/>
    </location>
</feature>
<keyword evidence="2" id="KW-0732">Signal</keyword>
<organism evidence="4 5">
    <name type="scientific">Flavobacterium luteum</name>
    <dbReference type="NCBI Taxonomy" id="2026654"/>
    <lineage>
        <taxon>Bacteria</taxon>
        <taxon>Pseudomonadati</taxon>
        <taxon>Bacteroidota</taxon>
        <taxon>Flavobacteriia</taxon>
        <taxon>Flavobacteriales</taxon>
        <taxon>Flavobacteriaceae</taxon>
        <taxon>Flavobacterium</taxon>
    </lineage>
</organism>
<evidence type="ECO:0000256" key="2">
    <source>
        <dbReference type="SAM" id="SignalP"/>
    </source>
</evidence>
<dbReference type="AlphaFoldDB" id="A0A7J5AGA4"/>
<evidence type="ECO:0000256" key="1">
    <source>
        <dbReference type="SAM" id="MobiDB-lite"/>
    </source>
</evidence>
<gene>
    <name evidence="4" type="ORF">F6464_04535</name>
</gene>